<name>A0ABM3IY42_BACDO</name>
<dbReference type="GeneID" id="125775398"/>
<evidence type="ECO:0000259" key="1">
    <source>
        <dbReference type="Pfam" id="PF13843"/>
    </source>
</evidence>
<gene>
    <name evidence="3" type="primary">LOC125775398</name>
</gene>
<sequence length="363" mass="41417">MPNKPHKWGIKLFVLCDTSGFAYRFEVYNGAGDNVILPGQPDLGATSNVVVRLSQTIPNFRNHILYFDNFITSLPLLVLLRARGIFSLGTLRIPRIPNCKLPNEKDIRDELRGYSCEYMGTAYGVDITTVLWKDNKLVRLASTYVGVQPFQRSNTDANKKPSKAARNDRKAKKYLEIDCPQIIKEYNNHMGGVDLMDALMGRYHIRAKSKDAITRLFYHFIDMAITNAYLLHKRIYAEKVTDSSHESAEHERVLQLPRFREAVAASLITYQERRPLGRQKTVTSTVGNIEPSNSGVGQKSKHPVHEVRYDGQDHFPIWLGKEGGKKWCKLCKKSQTQCVCSKCNLHLCCTNAKNCFFNYHNKN</sequence>
<protein>
    <submittedName>
        <fullName evidence="3">PiggyBac transposable element-derived protein 1-like isoform X1</fullName>
    </submittedName>
</protein>
<dbReference type="InterPro" id="IPR029526">
    <property type="entry name" value="PGBD"/>
</dbReference>
<evidence type="ECO:0000313" key="2">
    <source>
        <dbReference type="Proteomes" id="UP001652620"/>
    </source>
</evidence>
<dbReference type="RefSeq" id="XP_049301906.1">
    <property type="nucleotide sequence ID" value="XM_049445949.1"/>
</dbReference>
<dbReference type="PANTHER" id="PTHR47272">
    <property type="entry name" value="DDE_TNP_1_7 DOMAIN-CONTAINING PROTEIN"/>
    <property type="match status" value="1"/>
</dbReference>
<dbReference type="PANTHER" id="PTHR47272:SF1">
    <property type="entry name" value="PIGGYBAC TRANSPOSABLE ELEMENT-DERIVED PROTEIN 3-LIKE"/>
    <property type="match status" value="1"/>
</dbReference>
<accession>A0ABM3IY42</accession>
<reference evidence="3" key="2">
    <citation type="submission" date="2025-08" db="UniProtKB">
        <authorList>
            <consortium name="RefSeq"/>
        </authorList>
    </citation>
    <scope>IDENTIFICATION</scope>
    <source>
        <tissue evidence="3">Adult</tissue>
    </source>
</reference>
<keyword evidence="2" id="KW-1185">Reference proteome</keyword>
<reference evidence="2" key="1">
    <citation type="submission" date="2025-05" db="UniProtKB">
        <authorList>
            <consortium name="RefSeq"/>
        </authorList>
    </citation>
    <scope>NUCLEOTIDE SEQUENCE [LARGE SCALE GENOMIC DNA]</scope>
</reference>
<feature type="domain" description="PiggyBac transposable element-derived protein" evidence="1">
    <location>
        <begin position="1"/>
        <end position="229"/>
    </location>
</feature>
<dbReference type="Pfam" id="PF13843">
    <property type="entry name" value="DDE_Tnp_1_7"/>
    <property type="match status" value="1"/>
</dbReference>
<proteinExistence type="predicted"/>
<organism evidence="2 3">
    <name type="scientific">Bactrocera dorsalis</name>
    <name type="common">Oriental fruit fly</name>
    <name type="synonym">Dacus dorsalis</name>
    <dbReference type="NCBI Taxonomy" id="27457"/>
    <lineage>
        <taxon>Eukaryota</taxon>
        <taxon>Metazoa</taxon>
        <taxon>Ecdysozoa</taxon>
        <taxon>Arthropoda</taxon>
        <taxon>Hexapoda</taxon>
        <taxon>Insecta</taxon>
        <taxon>Pterygota</taxon>
        <taxon>Neoptera</taxon>
        <taxon>Endopterygota</taxon>
        <taxon>Diptera</taxon>
        <taxon>Brachycera</taxon>
        <taxon>Muscomorpha</taxon>
        <taxon>Tephritoidea</taxon>
        <taxon>Tephritidae</taxon>
        <taxon>Bactrocera</taxon>
        <taxon>Bactrocera</taxon>
    </lineage>
</organism>
<dbReference type="Proteomes" id="UP001652620">
    <property type="component" value="Chromosome 1"/>
</dbReference>
<evidence type="ECO:0000313" key="3">
    <source>
        <dbReference type="RefSeq" id="XP_049301906.1"/>
    </source>
</evidence>